<dbReference type="UniPathway" id="UPA00035">
    <property type="reaction ID" value="UER00040"/>
</dbReference>
<protein>
    <recommendedName>
        <fullName evidence="5 12">Anthranilate synthase component 1</fullName>
        <ecNumber evidence="4 12">4.1.3.27</ecNumber>
    </recommendedName>
</protein>
<evidence type="ECO:0000259" key="13">
    <source>
        <dbReference type="Pfam" id="PF00425"/>
    </source>
</evidence>
<dbReference type="Proteomes" id="UP000005824">
    <property type="component" value="Unassembled WGS sequence"/>
</dbReference>
<dbReference type="PANTHER" id="PTHR11236">
    <property type="entry name" value="AMINOBENZOATE/ANTHRANILATE SYNTHASE"/>
    <property type="match status" value="1"/>
</dbReference>
<dbReference type="PRINTS" id="PR00095">
    <property type="entry name" value="ANTSNTHASEI"/>
</dbReference>
<evidence type="ECO:0000256" key="4">
    <source>
        <dbReference type="ARBA" id="ARBA00012266"/>
    </source>
</evidence>
<comment type="similarity">
    <text evidence="2 12">Belongs to the anthranilate synthase component I family.</text>
</comment>
<dbReference type="EMBL" id="ABVL01000002">
    <property type="protein sequence ID" value="EDY21354.1"/>
    <property type="molecule type" value="Genomic_DNA"/>
</dbReference>
<evidence type="ECO:0000256" key="12">
    <source>
        <dbReference type="RuleBase" id="RU364045"/>
    </source>
</evidence>
<feature type="domain" description="Anthranilate synthase component I N-terminal" evidence="14">
    <location>
        <begin position="32"/>
        <end position="174"/>
    </location>
</feature>
<dbReference type="InterPro" id="IPR006805">
    <property type="entry name" value="Anth_synth_I_N"/>
</dbReference>
<dbReference type="NCBIfam" id="TIGR00564">
    <property type="entry name" value="trpE_most"/>
    <property type="match status" value="1"/>
</dbReference>
<dbReference type="GO" id="GO:0000162">
    <property type="term" value="P:L-tryptophan biosynthetic process"/>
    <property type="evidence" value="ECO:0007669"/>
    <property type="project" value="UniProtKB-UniPathway"/>
</dbReference>
<keyword evidence="12" id="KW-0479">Metal-binding</keyword>
<dbReference type="RefSeq" id="WP_006977926.1">
    <property type="nucleotide sequence ID" value="NZ_ABVL01000002.1"/>
</dbReference>
<evidence type="ECO:0000256" key="8">
    <source>
        <dbReference type="ARBA" id="ARBA00023141"/>
    </source>
</evidence>
<dbReference type="FunCoup" id="B4CVB2">
    <property type="interactions" value="375"/>
</dbReference>
<evidence type="ECO:0000256" key="11">
    <source>
        <dbReference type="ARBA" id="ARBA00047683"/>
    </source>
</evidence>
<name>B4CVB2_9BACT</name>
<evidence type="ECO:0000256" key="9">
    <source>
        <dbReference type="ARBA" id="ARBA00023239"/>
    </source>
</evidence>
<dbReference type="eggNOG" id="COG0147">
    <property type="taxonomic scope" value="Bacteria"/>
</dbReference>
<evidence type="ECO:0000256" key="5">
    <source>
        <dbReference type="ARBA" id="ARBA00020653"/>
    </source>
</evidence>
<dbReference type="InterPro" id="IPR019999">
    <property type="entry name" value="Anth_synth_I-like"/>
</dbReference>
<gene>
    <name evidence="12" type="primary">trpE</name>
    <name evidence="15" type="ORF">CfE428DRAFT_0599</name>
</gene>
<dbReference type="Pfam" id="PF00425">
    <property type="entry name" value="Chorismate_bind"/>
    <property type="match status" value="1"/>
</dbReference>
<dbReference type="AlphaFoldDB" id="B4CVB2"/>
<accession>B4CVB2</accession>
<dbReference type="PANTHER" id="PTHR11236:SF9">
    <property type="entry name" value="ANTHRANILATE SYNTHASE COMPONENT 1"/>
    <property type="match status" value="1"/>
</dbReference>
<evidence type="ECO:0000313" key="16">
    <source>
        <dbReference type="Proteomes" id="UP000005824"/>
    </source>
</evidence>
<dbReference type="InParanoid" id="B4CVB2"/>
<dbReference type="EC" id="4.1.3.27" evidence="4 12"/>
<keyword evidence="7 12" id="KW-0822">Tryptophan biosynthesis</keyword>
<evidence type="ECO:0000256" key="1">
    <source>
        <dbReference type="ARBA" id="ARBA00004873"/>
    </source>
</evidence>
<evidence type="ECO:0000256" key="2">
    <source>
        <dbReference type="ARBA" id="ARBA00009562"/>
    </source>
</evidence>
<dbReference type="GO" id="GO:0004049">
    <property type="term" value="F:anthranilate synthase activity"/>
    <property type="evidence" value="ECO:0007669"/>
    <property type="project" value="UniProtKB-EC"/>
</dbReference>
<organism evidence="15 16">
    <name type="scientific">Chthoniobacter flavus Ellin428</name>
    <dbReference type="NCBI Taxonomy" id="497964"/>
    <lineage>
        <taxon>Bacteria</taxon>
        <taxon>Pseudomonadati</taxon>
        <taxon>Verrucomicrobiota</taxon>
        <taxon>Spartobacteria</taxon>
        <taxon>Chthoniobacterales</taxon>
        <taxon>Chthoniobacteraceae</taxon>
        <taxon>Chthoniobacter</taxon>
    </lineage>
</organism>
<proteinExistence type="inferred from homology"/>
<keyword evidence="12" id="KW-0460">Magnesium</keyword>
<dbReference type="InterPro" id="IPR015890">
    <property type="entry name" value="Chorismate_C"/>
</dbReference>
<evidence type="ECO:0000256" key="7">
    <source>
        <dbReference type="ARBA" id="ARBA00022822"/>
    </source>
</evidence>
<comment type="function">
    <text evidence="10 12">Part of a heterotetrameric complex that catalyzes the two-step biosynthesis of anthranilate, an intermediate in the biosynthesis of L-tryptophan. In the first step, the glutamine-binding beta subunit (TrpG) of anthranilate synthase (AS) provides the glutamine amidotransferase activity which generates ammonia as a substrate that, along with chorismate, is used in the second step, catalyzed by the large alpha subunit of AS (TrpE) to produce anthranilate. In the absence of TrpG, TrpE can synthesize anthranilate directly from chorismate and high concentrations of ammonia.</text>
</comment>
<evidence type="ECO:0000256" key="10">
    <source>
        <dbReference type="ARBA" id="ARBA00025634"/>
    </source>
</evidence>
<dbReference type="InterPro" id="IPR005801">
    <property type="entry name" value="ADC_synthase"/>
</dbReference>
<dbReference type="Gene3D" id="3.60.120.10">
    <property type="entry name" value="Anthranilate synthase"/>
    <property type="match status" value="1"/>
</dbReference>
<comment type="pathway">
    <text evidence="1 12">Amino-acid biosynthesis; L-tryptophan biosynthesis; L-tryptophan from chorismate: step 1/5.</text>
</comment>
<evidence type="ECO:0000256" key="6">
    <source>
        <dbReference type="ARBA" id="ARBA00022605"/>
    </source>
</evidence>
<keyword evidence="8 12" id="KW-0057">Aromatic amino acid biosynthesis</keyword>
<comment type="caution">
    <text evidence="15">The sequence shown here is derived from an EMBL/GenBank/DDBJ whole genome shotgun (WGS) entry which is preliminary data.</text>
</comment>
<feature type="domain" description="Chorismate-utilising enzyme C-terminal" evidence="13">
    <location>
        <begin position="230"/>
        <end position="492"/>
    </location>
</feature>
<keyword evidence="9 12" id="KW-0456">Lyase</keyword>
<comment type="catalytic activity">
    <reaction evidence="11 12">
        <text>chorismate + L-glutamine = anthranilate + pyruvate + L-glutamate + H(+)</text>
        <dbReference type="Rhea" id="RHEA:21732"/>
        <dbReference type="ChEBI" id="CHEBI:15361"/>
        <dbReference type="ChEBI" id="CHEBI:15378"/>
        <dbReference type="ChEBI" id="CHEBI:16567"/>
        <dbReference type="ChEBI" id="CHEBI:29748"/>
        <dbReference type="ChEBI" id="CHEBI:29985"/>
        <dbReference type="ChEBI" id="CHEBI:58359"/>
        <dbReference type="EC" id="4.1.3.27"/>
    </reaction>
</comment>
<dbReference type="Pfam" id="PF04715">
    <property type="entry name" value="Anth_synt_I_N"/>
    <property type="match status" value="1"/>
</dbReference>
<keyword evidence="16" id="KW-1185">Reference proteome</keyword>
<sequence length="511" mass="56321">MNTPLKPSLAEFRELAKRGNLIPIFTELIADAESPVSAFQKIDDGGYSFLFESVEKSDQAGRYSFVGGQPRITFESRGRTIRITDNGQVREFETTRDPLHELEALMKHYTFVPSPALEESRFAGGAVGYLGYDMVRFFEPTIPAAPKDELNLPESFFFLAETLIIFDHRTRRLRIVANAFVADGNIEAAYAQAAEKITALVAKLNQPTHLPPIFVDHEPQPVTPTANTTRDEYMQMVRDGMEYIRAGDIFQFVPSQRFETEYQGDPLTLYRALRFVNPSPYMFCLKFAPSTGSGQAGAFSLVGSSPEVHVRAIDGRIDIRPIAGTRRRGANAAEDDANAKDLLADPKERAEHLMLVDLARNDVGRAAQFGTVTVSDFMTIEKYSHVMHIVSNVHGTLRPDRSAYDVMRATFPAGTVSGSPKVRAMQIINQLEKSKRGVYAGAVGYFGFDGNSDSCIALRTVVLKDGKAYVQAGAGIVADSSPESEHQECVNKAMGMMAAIARANRSLNPNL</sequence>
<dbReference type="STRING" id="497964.CfE428DRAFT_0599"/>
<comment type="subunit">
    <text evidence="3 12">Heterotetramer consisting of two non-identical subunits: a beta subunit (TrpG) and a large alpha subunit (TrpE).</text>
</comment>
<reference evidence="15 16" key="1">
    <citation type="journal article" date="2011" name="J. Bacteriol.">
        <title>Genome sequence of Chthoniobacter flavus Ellin428, an aerobic heterotrophic soil bacterium.</title>
        <authorList>
            <person name="Kant R."/>
            <person name="van Passel M.W."/>
            <person name="Palva A."/>
            <person name="Lucas S."/>
            <person name="Lapidus A."/>
            <person name="Glavina Del Rio T."/>
            <person name="Dalin E."/>
            <person name="Tice H."/>
            <person name="Bruce D."/>
            <person name="Goodwin L."/>
            <person name="Pitluck S."/>
            <person name="Larimer F.W."/>
            <person name="Land M.L."/>
            <person name="Hauser L."/>
            <person name="Sangwan P."/>
            <person name="de Vos W.M."/>
            <person name="Janssen P.H."/>
            <person name="Smidt H."/>
        </authorList>
    </citation>
    <scope>NUCLEOTIDE SEQUENCE [LARGE SCALE GENOMIC DNA]</scope>
    <source>
        <strain evidence="15 16">Ellin428</strain>
    </source>
</reference>
<evidence type="ECO:0000313" key="15">
    <source>
        <dbReference type="EMBL" id="EDY21354.1"/>
    </source>
</evidence>
<dbReference type="SUPFAM" id="SSF56322">
    <property type="entry name" value="ADC synthase"/>
    <property type="match status" value="1"/>
</dbReference>
<dbReference type="InterPro" id="IPR005256">
    <property type="entry name" value="Anth_synth_I_PabB"/>
</dbReference>
<evidence type="ECO:0000259" key="14">
    <source>
        <dbReference type="Pfam" id="PF04715"/>
    </source>
</evidence>
<keyword evidence="6 12" id="KW-0028">Amino-acid biosynthesis</keyword>
<evidence type="ECO:0000256" key="3">
    <source>
        <dbReference type="ARBA" id="ARBA00011575"/>
    </source>
</evidence>
<dbReference type="GO" id="GO:0046872">
    <property type="term" value="F:metal ion binding"/>
    <property type="evidence" value="ECO:0007669"/>
    <property type="project" value="UniProtKB-KW"/>
</dbReference>
<comment type="cofactor">
    <cofactor evidence="12">
        <name>Mg(2+)</name>
        <dbReference type="ChEBI" id="CHEBI:18420"/>
    </cofactor>
</comment>